<dbReference type="Pfam" id="PF00378">
    <property type="entry name" value="ECH_1"/>
    <property type="match status" value="1"/>
</dbReference>
<dbReference type="PANTHER" id="PTHR11941:SF54">
    <property type="entry name" value="ENOYL-COA HYDRATASE, MITOCHONDRIAL"/>
    <property type="match status" value="1"/>
</dbReference>
<proteinExistence type="predicted"/>
<dbReference type="GO" id="GO:0006635">
    <property type="term" value="P:fatty acid beta-oxidation"/>
    <property type="evidence" value="ECO:0007669"/>
    <property type="project" value="TreeGrafter"/>
</dbReference>
<keyword evidence="2" id="KW-1185">Reference proteome</keyword>
<protein>
    <submittedName>
        <fullName evidence="1">Enoyl-CoA hydratase</fullName>
        <ecNumber evidence="1">4.2.1.17</ecNumber>
    </submittedName>
</protein>
<reference evidence="1 2" key="1">
    <citation type="submission" date="2017-10" db="EMBL/GenBank/DDBJ databases">
        <title>Two draft genome sequences of Pusillimonas sp. strains isolated from a nitrate- and radionuclide-contaminated groundwater in Russia.</title>
        <authorList>
            <person name="Grouzdev D.S."/>
            <person name="Tourova T.P."/>
            <person name="Goeva M.A."/>
            <person name="Babich T.L."/>
            <person name="Sokolova D.S."/>
            <person name="Abdullin R."/>
            <person name="Poltaraus A.B."/>
            <person name="Toshchakov S.V."/>
            <person name="Nazina T.N."/>
        </authorList>
    </citation>
    <scope>NUCLEOTIDE SEQUENCE [LARGE SCALE GENOMIC DNA]</scope>
    <source>
        <strain evidence="1 2">JR1/69-3-13</strain>
    </source>
</reference>
<name>A0A2N4U963_9BURK</name>
<gene>
    <name evidence="1" type="ORF">CR159_00355</name>
</gene>
<dbReference type="EMBL" id="PDNW01000001">
    <property type="protein sequence ID" value="PLC51528.1"/>
    <property type="molecule type" value="Genomic_DNA"/>
</dbReference>
<dbReference type="OrthoDB" id="8524220at2"/>
<accession>A0A2N4U963</accession>
<dbReference type="Proteomes" id="UP000234190">
    <property type="component" value="Unassembled WGS sequence"/>
</dbReference>
<dbReference type="AlphaFoldDB" id="A0A2N4U963"/>
<keyword evidence="1" id="KW-0456">Lyase</keyword>
<dbReference type="InterPro" id="IPR029045">
    <property type="entry name" value="ClpP/crotonase-like_dom_sf"/>
</dbReference>
<comment type="caution">
    <text evidence="1">The sequence shown here is derived from an EMBL/GenBank/DDBJ whole genome shotgun (WGS) entry which is preliminary data.</text>
</comment>
<dbReference type="EC" id="4.2.1.17" evidence="1"/>
<evidence type="ECO:0000313" key="2">
    <source>
        <dbReference type="Proteomes" id="UP000234190"/>
    </source>
</evidence>
<organism evidence="1 2">
    <name type="scientific">Pollutimonas subterranea</name>
    <dbReference type="NCBI Taxonomy" id="2045210"/>
    <lineage>
        <taxon>Bacteria</taxon>
        <taxon>Pseudomonadati</taxon>
        <taxon>Pseudomonadota</taxon>
        <taxon>Betaproteobacteria</taxon>
        <taxon>Burkholderiales</taxon>
        <taxon>Alcaligenaceae</taxon>
        <taxon>Pollutimonas</taxon>
    </lineage>
</organism>
<dbReference type="CDD" id="cd06558">
    <property type="entry name" value="crotonase-like"/>
    <property type="match status" value="1"/>
</dbReference>
<sequence length="272" mass="29527">MERRVTQDTDGLVHTERRGDTIILWLNRPEELNRLSTESQFLELAEKIRQANLDPSARALIITGKGKAFCAGGDLHKMANREGFSAGTPQEVRMRYKETIHQVPLALNDIDIPTIAAVNGAAYGAGCDLACMCDIRIASSNATFCVSFAELGIVSGDGGSWILPRLVGRSTAMALTLTASPIDAADAMRCGLVSQVAKPETLLESALALAEKIGRHPRDAIRMSKRLLRSAERTNLSDHLDMAAALQAIAHASEEHITAVNNLIHRLQNRQP</sequence>
<evidence type="ECO:0000313" key="1">
    <source>
        <dbReference type="EMBL" id="PLC51528.1"/>
    </source>
</evidence>
<dbReference type="PANTHER" id="PTHR11941">
    <property type="entry name" value="ENOYL-COA HYDRATASE-RELATED"/>
    <property type="match status" value="1"/>
</dbReference>
<dbReference type="SUPFAM" id="SSF52096">
    <property type="entry name" value="ClpP/crotonase"/>
    <property type="match status" value="1"/>
</dbReference>
<dbReference type="InterPro" id="IPR001753">
    <property type="entry name" value="Enoyl-CoA_hydra/iso"/>
</dbReference>
<dbReference type="Gene3D" id="3.90.226.10">
    <property type="entry name" value="2-enoyl-CoA Hydratase, Chain A, domain 1"/>
    <property type="match status" value="1"/>
</dbReference>
<dbReference type="GO" id="GO:0004300">
    <property type="term" value="F:enoyl-CoA hydratase activity"/>
    <property type="evidence" value="ECO:0007669"/>
    <property type="project" value="UniProtKB-EC"/>
</dbReference>